<dbReference type="AlphaFoldDB" id="A0A1R3L3H7"/>
<evidence type="ECO:0000313" key="2">
    <source>
        <dbReference type="Proteomes" id="UP000187203"/>
    </source>
</evidence>
<dbReference type="EMBL" id="AWUE01003117">
    <property type="protein sequence ID" value="OMP13839.1"/>
    <property type="molecule type" value="Genomic_DNA"/>
</dbReference>
<gene>
    <name evidence="1" type="ORF">COLO4_00844</name>
</gene>
<sequence length="64" mass="7214">MTTSLMSLTIDELEDKVLDLAEEYEVVDEGSSGFKASVNGEWLNDSFDTEEEAYRALISYLTNK</sequence>
<accession>A0A1R3L3H7</accession>
<dbReference type="Proteomes" id="UP000187203">
    <property type="component" value="Unassembled WGS sequence"/>
</dbReference>
<protein>
    <submittedName>
        <fullName evidence="1">Uncharacterized protein</fullName>
    </submittedName>
</protein>
<comment type="caution">
    <text evidence="1">The sequence shown here is derived from an EMBL/GenBank/DDBJ whole genome shotgun (WGS) entry which is preliminary data.</text>
</comment>
<keyword evidence="2" id="KW-1185">Reference proteome</keyword>
<organism evidence="1 2">
    <name type="scientific">Corchorus olitorius</name>
    <dbReference type="NCBI Taxonomy" id="93759"/>
    <lineage>
        <taxon>Eukaryota</taxon>
        <taxon>Viridiplantae</taxon>
        <taxon>Streptophyta</taxon>
        <taxon>Embryophyta</taxon>
        <taxon>Tracheophyta</taxon>
        <taxon>Spermatophyta</taxon>
        <taxon>Magnoliopsida</taxon>
        <taxon>eudicotyledons</taxon>
        <taxon>Gunneridae</taxon>
        <taxon>Pentapetalae</taxon>
        <taxon>rosids</taxon>
        <taxon>malvids</taxon>
        <taxon>Malvales</taxon>
        <taxon>Malvaceae</taxon>
        <taxon>Grewioideae</taxon>
        <taxon>Apeibeae</taxon>
        <taxon>Corchorus</taxon>
    </lineage>
</organism>
<reference evidence="2" key="1">
    <citation type="submission" date="2013-09" db="EMBL/GenBank/DDBJ databases">
        <title>Corchorus olitorius genome sequencing.</title>
        <authorList>
            <person name="Alam M."/>
            <person name="Haque M.S."/>
            <person name="Islam M.S."/>
            <person name="Emdad E.M."/>
            <person name="Islam M.M."/>
            <person name="Ahmed B."/>
            <person name="Halim A."/>
            <person name="Hossen Q.M.M."/>
            <person name="Hossain M.Z."/>
            <person name="Ahmed R."/>
            <person name="Khan M.M."/>
            <person name="Islam R."/>
            <person name="Rashid M.M."/>
            <person name="Khan S.A."/>
            <person name="Rahman M.S."/>
            <person name="Alam M."/>
            <person name="Yahiya A.S."/>
            <person name="Khan M.S."/>
            <person name="Azam M.S."/>
            <person name="Haque T."/>
            <person name="Lashkar M.Z.H."/>
            <person name="Akhand A.I."/>
            <person name="Morshed G."/>
            <person name="Roy S."/>
            <person name="Uddin K.S."/>
            <person name="Rabeya T."/>
            <person name="Hossain A.S."/>
            <person name="Chowdhury A."/>
            <person name="Snigdha A.R."/>
            <person name="Mortoza M.S."/>
            <person name="Matin S.A."/>
            <person name="Hoque S.M.E."/>
            <person name="Islam M.K."/>
            <person name="Roy D.K."/>
            <person name="Haider R."/>
            <person name="Moosa M.M."/>
            <person name="Elias S.M."/>
            <person name="Hasan A.M."/>
            <person name="Jahan S."/>
            <person name="Shafiuddin M."/>
            <person name="Mahmood N."/>
            <person name="Shommy N.S."/>
        </authorList>
    </citation>
    <scope>NUCLEOTIDE SEQUENCE [LARGE SCALE GENOMIC DNA]</scope>
    <source>
        <strain evidence="2">cv. O-4</strain>
    </source>
</reference>
<evidence type="ECO:0000313" key="1">
    <source>
        <dbReference type="EMBL" id="OMP13839.1"/>
    </source>
</evidence>
<name>A0A1R3L3H7_9ROSI</name>
<proteinExistence type="predicted"/>